<dbReference type="InterPro" id="IPR032816">
    <property type="entry name" value="VTT_dom"/>
</dbReference>
<evidence type="ECO:0000313" key="4">
    <source>
        <dbReference type="Proteomes" id="UP000244902"/>
    </source>
</evidence>
<feature type="domain" description="VTT" evidence="2">
    <location>
        <begin position="36"/>
        <end position="140"/>
    </location>
</feature>
<gene>
    <name evidence="3" type="ORF">CEW87_11855</name>
</gene>
<organism evidence="3 4">
    <name type="scientific">Parazoarcus communis</name>
    <dbReference type="NCBI Taxonomy" id="41977"/>
    <lineage>
        <taxon>Bacteria</taxon>
        <taxon>Pseudomonadati</taxon>
        <taxon>Pseudomonadota</taxon>
        <taxon>Betaproteobacteria</taxon>
        <taxon>Rhodocyclales</taxon>
        <taxon>Zoogloeaceae</taxon>
        <taxon>Parazoarcus</taxon>
    </lineage>
</organism>
<dbReference type="Proteomes" id="UP000244902">
    <property type="component" value="Chromosome"/>
</dbReference>
<evidence type="ECO:0000313" key="3">
    <source>
        <dbReference type="EMBL" id="AWI80000.1"/>
    </source>
</evidence>
<keyword evidence="1" id="KW-0472">Membrane</keyword>
<proteinExistence type="predicted"/>
<evidence type="ECO:0000256" key="1">
    <source>
        <dbReference type="SAM" id="Phobius"/>
    </source>
</evidence>
<protein>
    <recommendedName>
        <fullName evidence="2">VTT domain-containing protein</fullName>
    </recommendedName>
</protein>
<accession>A0A2U8H319</accession>
<keyword evidence="1" id="KW-1133">Transmembrane helix</keyword>
<name>A0A2U8H319_9RHOO</name>
<dbReference type="EMBL" id="CP022188">
    <property type="protein sequence ID" value="AWI80000.1"/>
    <property type="molecule type" value="Genomic_DNA"/>
</dbReference>
<feature type="transmembrane region" description="Helical" evidence="1">
    <location>
        <begin position="93"/>
        <end position="114"/>
    </location>
</feature>
<dbReference type="AlphaFoldDB" id="A0A2U8H319"/>
<dbReference type="PANTHER" id="PTHR42709">
    <property type="entry name" value="ALKALINE PHOSPHATASE LIKE PROTEIN"/>
    <property type="match status" value="1"/>
</dbReference>
<dbReference type="Pfam" id="PF09335">
    <property type="entry name" value="VTT_dom"/>
    <property type="match status" value="1"/>
</dbReference>
<dbReference type="InterPro" id="IPR051311">
    <property type="entry name" value="DedA_domain"/>
</dbReference>
<keyword evidence="1" id="KW-0812">Transmembrane</keyword>
<dbReference type="PANTHER" id="PTHR42709:SF4">
    <property type="entry name" value="INNER MEMBRANE PROTEIN YQAA"/>
    <property type="match status" value="1"/>
</dbReference>
<sequence length="141" mass="14856">MHAGGHLPVFDAVSAALGGLFVSAFLSATVLPGGSELVLAGILHQYPEQLVSALILATVGNTLGGMSTYAIARLLPRKELPQRLRQVQRYGSASLVLSWVPVVGDALCAAAGVLRLNWFSCLCWMALGKGLRYLAIASAMY</sequence>
<feature type="transmembrane region" description="Helical" evidence="1">
    <location>
        <begin position="51"/>
        <end position="72"/>
    </location>
</feature>
<dbReference type="OrthoDB" id="5419086at2"/>
<evidence type="ECO:0000259" key="2">
    <source>
        <dbReference type="Pfam" id="PF09335"/>
    </source>
</evidence>
<reference evidence="3 4" key="1">
    <citation type="submission" date="2017-06" db="EMBL/GenBank/DDBJ databases">
        <title>Azoarcus sp. TSNA42 complete genome sequence.</title>
        <authorList>
            <person name="Woo J.-H."/>
            <person name="Kim H.-S."/>
        </authorList>
    </citation>
    <scope>NUCLEOTIDE SEQUENCE [LARGE SCALE GENOMIC DNA]</scope>
    <source>
        <strain evidence="3 4">TSNA42</strain>
    </source>
</reference>
<feature type="transmembrane region" description="Helical" evidence="1">
    <location>
        <begin position="12"/>
        <end position="31"/>
    </location>
</feature>